<evidence type="ECO:0000256" key="1">
    <source>
        <dbReference type="ARBA" id="ARBA00007637"/>
    </source>
</evidence>
<evidence type="ECO:0000313" key="3">
    <source>
        <dbReference type="EMBL" id="OAB77057.1"/>
    </source>
</evidence>
<accession>A0A167FZN7</accession>
<evidence type="ECO:0000313" key="4">
    <source>
        <dbReference type="Proteomes" id="UP000077134"/>
    </source>
</evidence>
<dbReference type="PANTHER" id="PTHR43000">
    <property type="entry name" value="DTDP-D-GLUCOSE 4,6-DEHYDRATASE-RELATED"/>
    <property type="match status" value="1"/>
</dbReference>
<dbReference type="RefSeq" id="WP_068656336.1">
    <property type="nucleotide sequence ID" value="NZ_CP017770.1"/>
</dbReference>
<sequence length="306" mass="34131">MQIIFGTGALGLAVMRQLLRNGEKVIMVNRGSKPQLPTGVKLVHGDASDEDFCKVVCRKAKVIYNCTGLPYSQWETDLPRIQHGIIEGAASSGAKLIYADNLYAYGPPHGDLHENLQEKPVGAKTKIRSTLSEMVLQAHKEGRIQAAIGRGSDFYGPHVQSAMLGERVFNAALAGKPAEVIGDIDQPHTHIFIDDFARALVILSENEESLGQVWHMPAAETISTRQLINLIYKEVGQKPKVRIANGFLLIVMGWFVPMMREFKEIMYMMNQPFKVDHGKFDRAFEMQVTPHSEAIQSTVAWYRGKE</sequence>
<keyword evidence="4" id="KW-1185">Reference proteome</keyword>
<gene>
    <name evidence="3" type="ORF">PNBC_06620</name>
</gene>
<dbReference type="OrthoDB" id="112777at2"/>
<comment type="similarity">
    <text evidence="1">Belongs to the NAD(P)-dependent epimerase/dehydratase family.</text>
</comment>
<dbReference type="STRING" id="1763538.LPB68_18120"/>
<protein>
    <submittedName>
        <fullName evidence="3">Epimerase</fullName>
    </submittedName>
</protein>
<feature type="domain" description="NAD-dependent epimerase/dehydratase" evidence="2">
    <location>
        <begin position="6"/>
        <end position="209"/>
    </location>
</feature>
<reference evidence="3 4" key="1">
    <citation type="submission" date="2016-02" db="EMBL/GenBank/DDBJ databases">
        <title>Paenibacillus sp. LPB0068, isolated from Crassostrea gigas.</title>
        <authorList>
            <person name="Shin S.-K."/>
            <person name="Yi H."/>
        </authorList>
    </citation>
    <scope>NUCLEOTIDE SEQUENCE [LARGE SCALE GENOMIC DNA]</scope>
    <source>
        <strain evidence="3 4">LPB0068</strain>
    </source>
</reference>
<dbReference type="InterPro" id="IPR036291">
    <property type="entry name" value="NAD(P)-bd_dom_sf"/>
</dbReference>
<name>A0A167FZN7_9BACL</name>
<dbReference type="SUPFAM" id="SSF51735">
    <property type="entry name" value="NAD(P)-binding Rossmann-fold domains"/>
    <property type="match status" value="1"/>
</dbReference>
<dbReference type="Gene3D" id="3.40.50.720">
    <property type="entry name" value="NAD(P)-binding Rossmann-like Domain"/>
    <property type="match status" value="1"/>
</dbReference>
<dbReference type="EMBL" id="LSFN01000005">
    <property type="protein sequence ID" value="OAB77057.1"/>
    <property type="molecule type" value="Genomic_DNA"/>
</dbReference>
<dbReference type="KEGG" id="pcx:LPB68_18120"/>
<dbReference type="InterPro" id="IPR001509">
    <property type="entry name" value="Epimerase_deHydtase"/>
</dbReference>
<evidence type="ECO:0000259" key="2">
    <source>
        <dbReference type="Pfam" id="PF01370"/>
    </source>
</evidence>
<organism evidence="3 4">
    <name type="scientific">Paenibacillus crassostreae</name>
    <dbReference type="NCBI Taxonomy" id="1763538"/>
    <lineage>
        <taxon>Bacteria</taxon>
        <taxon>Bacillati</taxon>
        <taxon>Bacillota</taxon>
        <taxon>Bacilli</taxon>
        <taxon>Bacillales</taxon>
        <taxon>Paenibacillaceae</taxon>
        <taxon>Paenibacillus</taxon>
    </lineage>
</organism>
<comment type="caution">
    <text evidence="3">The sequence shown here is derived from an EMBL/GenBank/DDBJ whole genome shotgun (WGS) entry which is preliminary data.</text>
</comment>
<dbReference type="AlphaFoldDB" id="A0A167FZN7"/>
<proteinExistence type="inferred from homology"/>
<dbReference type="Proteomes" id="UP000077134">
    <property type="component" value="Unassembled WGS sequence"/>
</dbReference>
<dbReference type="Pfam" id="PF01370">
    <property type="entry name" value="Epimerase"/>
    <property type="match status" value="1"/>
</dbReference>